<keyword evidence="6" id="KW-0238">DNA-binding</keyword>
<keyword evidence="7" id="KW-0233">DNA recombination</keyword>
<dbReference type="Gene3D" id="1.10.150.130">
    <property type="match status" value="1"/>
</dbReference>
<evidence type="ECO:0000256" key="6">
    <source>
        <dbReference type="ARBA" id="ARBA00023125"/>
    </source>
</evidence>
<evidence type="ECO:0000313" key="11">
    <source>
        <dbReference type="EMBL" id="MPM19944.1"/>
    </source>
</evidence>
<evidence type="ECO:0000256" key="1">
    <source>
        <dbReference type="ARBA" id="ARBA00004496"/>
    </source>
</evidence>
<feature type="domain" description="Core-binding (CB)" evidence="10">
    <location>
        <begin position="50"/>
        <end position="129"/>
    </location>
</feature>
<comment type="caution">
    <text evidence="11">The sequence shown here is derived from an EMBL/GenBank/DDBJ whole genome shotgun (WGS) entry which is preliminary data.</text>
</comment>
<dbReference type="AlphaFoldDB" id="A0A644Y134"/>
<evidence type="ECO:0000256" key="2">
    <source>
        <dbReference type="ARBA" id="ARBA00022490"/>
    </source>
</evidence>
<dbReference type="InterPro" id="IPR002104">
    <property type="entry name" value="Integrase_catalytic"/>
</dbReference>
<dbReference type="InterPro" id="IPR004107">
    <property type="entry name" value="Integrase_SAM-like_N"/>
</dbReference>
<evidence type="ECO:0000256" key="7">
    <source>
        <dbReference type="ARBA" id="ARBA00023172"/>
    </source>
</evidence>
<sequence length="342" mass="39131">MNDARQLLYELEVASKIYLPDADHNQLKFLFEGILQNYEIKKKNADTIKNDFQEKIDLYIDALTIEGFSATTLKGYREELKLFSAYVQKPIALVTTADIRAYLGLNPNLKKGTISKKLSVIKAFFTWLVLEELLLHNPASRIRPLKQETRLPKALTPLEMEDVRNCCKTLRERAFVELFFSTGCRIAEVSGMKKADIDWNSGALSVIGKGNKERIVYLSPTAIFHLKAYLSLCEYEENDSAYIFSTSRRPHRQLTPTAIRNEIQHVNDRCNISKKLTPHVLRHTMATTSLNNGIELADLQSLLGHVNPSTTLRYAKVFRRKKTKCSQKICSLNFRSDISRNL</sequence>
<dbReference type="PANTHER" id="PTHR30349:SF77">
    <property type="entry name" value="TYROSINE RECOMBINASE XERC"/>
    <property type="match status" value="1"/>
</dbReference>
<dbReference type="EMBL" id="VSSQ01003277">
    <property type="protein sequence ID" value="MPM19944.1"/>
    <property type="molecule type" value="Genomic_DNA"/>
</dbReference>
<evidence type="ECO:0000259" key="9">
    <source>
        <dbReference type="PROSITE" id="PS51898"/>
    </source>
</evidence>
<feature type="domain" description="Tyr recombinase" evidence="9">
    <location>
        <begin position="150"/>
        <end position="327"/>
    </location>
</feature>
<gene>
    <name evidence="11" type="primary">xerD_42</name>
    <name evidence="11" type="ORF">SDC9_66371</name>
</gene>
<organism evidence="11">
    <name type="scientific">bioreactor metagenome</name>
    <dbReference type="NCBI Taxonomy" id="1076179"/>
    <lineage>
        <taxon>unclassified sequences</taxon>
        <taxon>metagenomes</taxon>
        <taxon>ecological metagenomes</taxon>
    </lineage>
</organism>
<dbReference type="GO" id="GO:0007059">
    <property type="term" value="P:chromosome segregation"/>
    <property type="evidence" value="ECO:0007669"/>
    <property type="project" value="UniProtKB-KW"/>
</dbReference>
<evidence type="ECO:0000256" key="5">
    <source>
        <dbReference type="ARBA" id="ARBA00022908"/>
    </source>
</evidence>
<keyword evidence="2" id="KW-0963">Cytoplasm</keyword>
<dbReference type="Pfam" id="PF02899">
    <property type="entry name" value="Phage_int_SAM_1"/>
    <property type="match status" value="1"/>
</dbReference>
<keyword evidence="8" id="KW-0131">Cell cycle</keyword>
<proteinExistence type="predicted"/>
<dbReference type="InterPro" id="IPR011010">
    <property type="entry name" value="DNA_brk_join_enz"/>
</dbReference>
<evidence type="ECO:0000256" key="8">
    <source>
        <dbReference type="ARBA" id="ARBA00023306"/>
    </source>
</evidence>
<accession>A0A644Y134</accession>
<dbReference type="GO" id="GO:0051301">
    <property type="term" value="P:cell division"/>
    <property type="evidence" value="ECO:0007669"/>
    <property type="project" value="UniProtKB-KW"/>
</dbReference>
<keyword evidence="5" id="KW-0229">DNA integration</keyword>
<dbReference type="PROSITE" id="PS51898">
    <property type="entry name" value="TYR_RECOMBINASE"/>
    <property type="match status" value="1"/>
</dbReference>
<name>A0A644Y134_9ZZZZ</name>
<reference evidence="11" key="1">
    <citation type="submission" date="2019-08" db="EMBL/GenBank/DDBJ databases">
        <authorList>
            <person name="Kucharzyk K."/>
            <person name="Murdoch R.W."/>
            <person name="Higgins S."/>
            <person name="Loffler F."/>
        </authorList>
    </citation>
    <scope>NUCLEOTIDE SEQUENCE</scope>
</reference>
<dbReference type="PANTHER" id="PTHR30349">
    <property type="entry name" value="PHAGE INTEGRASE-RELATED"/>
    <property type="match status" value="1"/>
</dbReference>
<dbReference type="Gene3D" id="1.10.443.10">
    <property type="entry name" value="Intergrase catalytic core"/>
    <property type="match status" value="1"/>
</dbReference>
<evidence type="ECO:0000259" key="10">
    <source>
        <dbReference type="PROSITE" id="PS51900"/>
    </source>
</evidence>
<comment type="subcellular location">
    <subcellularLocation>
        <location evidence="1">Cytoplasm</location>
    </subcellularLocation>
</comment>
<dbReference type="GO" id="GO:0005737">
    <property type="term" value="C:cytoplasm"/>
    <property type="evidence" value="ECO:0007669"/>
    <property type="project" value="UniProtKB-SubCell"/>
</dbReference>
<dbReference type="InterPro" id="IPR044068">
    <property type="entry name" value="CB"/>
</dbReference>
<dbReference type="Pfam" id="PF00589">
    <property type="entry name" value="Phage_integrase"/>
    <property type="match status" value="1"/>
</dbReference>
<dbReference type="SUPFAM" id="SSF56349">
    <property type="entry name" value="DNA breaking-rejoining enzymes"/>
    <property type="match status" value="1"/>
</dbReference>
<dbReference type="GO" id="GO:0006310">
    <property type="term" value="P:DNA recombination"/>
    <property type="evidence" value="ECO:0007669"/>
    <property type="project" value="UniProtKB-KW"/>
</dbReference>
<dbReference type="PROSITE" id="PS51900">
    <property type="entry name" value="CB"/>
    <property type="match status" value="1"/>
</dbReference>
<dbReference type="InterPro" id="IPR050090">
    <property type="entry name" value="Tyrosine_recombinase_XerCD"/>
</dbReference>
<dbReference type="GO" id="GO:0003677">
    <property type="term" value="F:DNA binding"/>
    <property type="evidence" value="ECO:0007669"/>
    <property type="project" value="UniProtKB-KW"/>
</dbReference>
<dbReference type="InterPro" id="IPR010998">
    <property type="entry name" value="Integrase_recombinase_N"/>
</dbReference>
<keyword evidence="3" id="KW-0132">Cell division</keyword>
<evidence type="ECO:0000256" key="3">
    <source>
        <dbReference type="ARBA" id="ARBA00022618"/>
    </source>
</evidence>
<dbReference type="GO" id="GO:0015074">
    <property type="term" value="P:DNA integration"/>
    <property type="evidence" value="ECO:0007669"/>
    <property type="project" value="UniProtKB-KW"/>
</dbReference>
<dbReference type="InterPro" id="IPR013762">
    <property type="entry name" value="Integrase-like_cat_sf"/>
</dbReference>
<keyword evidence="4" id="KW-0159">Chromosome partition</keyword>
<evidence type="ECO:0000256" key="4">
    <source>
        <dbReference type="ARBA" id="ARBA00022829"/>
    </source>
</evidence>
<protein>
    <submittedName>
        <fullName evidence="11">Tyrosine recombinase XerD</fullName>
    </submittedName>
</protein>